<organism evidence="6 7">
    <name type="scientific">Oncorhynchus tshawytscha</name>
    <name type="common">Chinook salmon</name>
    <name type="synonym">Salmo tshawytscha</name>
    <dbReference type="NCBI Taxonomy" id="74940"/>
    <lineage>
        <taxon>Eukaryota</taxon>
        <taxon>Metazoa</taxon>
        <taxon>Chordata</taxon>
        <taxon>Craniata</taxon>
        <taxon>Vertebrata</taxon>
        <taxon>Euteleostomi</taxon>
        <taxon>Actinopterygii</taxon>
        <taxon>Neopterygii</taxon>
        <taxon>Teleostei</taxon>
        <taxon>Protacanthopterygii</taxon>
        <taxon>Salmoniformes</taxon>
        <taxon>Salmonidae</taxon>
        <taxon>Salmoninae</taxon>
        <taxon>Oncorhynchus</taxon>
    </lineage>
</organism>
<accession>A0AAZ3QTR0</accession>
<evidence type="ECO:0000256" key="3">
    <source>
        <dbReference type="ARBA" id="ARBA00038394"/>
    </source>
</evidence>
<evidence type="ECO:0000256" key="2">
    <source>
        <dbReference type="ARBA" id="ARBA00022737"/>
    </source>
</evidence>
<keyword evidence="2" id="KW-0677">Repeat</keyword>
<keyword evidence="7" id="KW-1185">Reference proteome</keyword>
<evidence type="ECO:0000256" key="5">
    <source>
        <dbReference type="PROSITE-ProRule" id="PRU00221"/>
    </source>
</evidence>
<keyword evidence="1 5" id="KW-0853">WD repeat</keyword>
<dbReference type="Ensembl" id="ENSOTST00005136826.1">
    <property type="protein sequence ID" value="ENSOTSP00005132707.1"/>
    <property type="gene ID" value="ENSOTSG00005052721.1"/>
</dbReference>
<dbReference type="GO" id="GO:0003723">
    <property type="term" value="F:RNA binding"/>
    <property type="evidence" value="ECO:0007669"/>
    <property type="project" value="TreeGrafter"/>
</dbReference>
<dbReference type="Proteomes" id="UP000694402">
    <property type="component" value="Unassembled WGS sequence"/>
</dbReference>
<protein>
    <recommendedName>
        <fullName evidence="4">Serine-threonine kinase receptor-associated protein</fullName>
    </recommendedName>
</protein>
<dbReference type="Gene3D" id="2.130.10.10">
    <property type="entry name" value="YVTN repeat-like/Quinoprotein amine dehydrogenase"/>
    <property type="match status" value="1"/>
</dbReference>
<dbReference type="GO" id="GO:0002183">
    <property type="term" value="P:cytoplasmic translational initiation"/>
    <property type="evidence" value="ECO:0007669"/>
    <property type="project" value="TreeGrafter"/>
</dbReference>
<dbReference type="InterPro" id="IPR001680">
    <property type="entry name" value="WD40_rpt"/>
</dbReference>
<dbReference type="GO" id="GO:0071541">
    <property type="term" value="C:eukaryotic translation initiation factor 3 complex, eIF3m"/>
    <property type="evidence" value="ECO:0007669"/>
    <property type="project" value="TreeGrafter"/>
</dbReference>
<reference evidence="6" key="2">
    <citation type="submission" date="2025-08" db="UniProtKB">
        <authorList>
            <consortium name="Ensembl"/>
        </authorList>
    </citation>
    <scope>IDENTIFICATION</scope>
</reference>
<feature type="repeat" description="WD" evidence="5">
    <location>
        <begin position="32"/>
        <end position="73"/>
    </location>
</feature>
<dbReference type="SUPFAM" id="SSF50978">
    <property type="entry name" value="WD40 repeat-like"/>
    <property type="match status" value="1"/>
</dbReference>
<dbReference type="InterPro" id="IPR015943">
    <property type="entry name" value="WD40/YVTN_repeat-like_dom_sf"/>
</dbReference>
<evidence type="ECO:0000256" key="1">
    <source>
        <dbReference type="ARBA" id="ARBA00022574"/>
    </source>
</evidence>
<dbReference type="GO" id="GO:0003743">
    <property type="term" value="F:translation initiation factor activity"/>
    <property type="evidence" value="ECO:0007669"/>
    <property type="project" value="TreeGrafter"/>
</dbReference>
<dbReference type="PANTHER" id="PTHR19877:SF1">
    <property type="entry name" value="EUKARYOTIC TRANSLATION INITIATION FACTOR 3 SUBUNIT I"/>
    <property type="match status" value="1"/>
</dbReference>
<sequence length="141" mass="15541">YNREGDLIFSVAKHTYVSFLFKGGERVALGTYNGHTGVVSLTVLSGDTKNVLTGSADICCRLWDCETGTSMLNTSLAVRTCGFDFSGNIIMFSTDKQMGYECFLNYFDLRDPQQIGKYCTHLIGLKTTPLVCYCIQPCGSL</sequence>
<evidence type="ECO:0000313" key="7">
    <source>
        <dbReference type="Proteomes" id="UP000694402"/>
    </source>
</evidence>
<dbReference type="AlphaFoldDB" id="A0AAZ3QTR0"/>
<evidence type="ECO:0000313" key="6">
    <source>
        <dbReference type="Ensembl" id="ENSOTSP00005132707.1"/>
    </source>
</evidence>
<comment type="similarity">
    <text evidence="3">Belongs to the WD repeat STRAP family.</text>
</comment>
<dbReference type="GeneTree" id="ENSGT00940000174763"/>
<evidence type="ECO:0000256" key="4">
    <source>
        <dbReference type="ARBA" id="ARBA00040390"/>
    </source>
</evidence>
<reference evidence="6" key="3">
    <citation type="submission" date="2025-09" db="UniProtKB">
        <authorList>
            <consortium name="Ensembl"/>
        </authorList>
    </citation>
    <scope>IDENTIFICATION</scope>
</reference>
<proteinExistence type="inferred from homology"/>
<dbReference type="InterPro" id="IPR036322">
    <property type="entry name" value="WD40_repeat_dom_sf"/>
</dbReference>
<dbReference type="PANTHER" id="PTHR19877">
    <property type="entry name" value="EUKARYOTIC TRANSLATION INITIATION FACTOR 3 SUBUNIT I"/>
    <property type="match status" value="1"/>
</dbReference>
<name>A0AAZ3QTR0_ONCTS</name>
<reference evidence="7" key="1">
    <citation type="journal article" date="2018" name="PLoS ONE">
        <title>Chinook salmon (Oncorhynchus tshawytscha) genome and transcriptome.</title>
        <authorList>
            <person name="Christensen K.A."/>
            <person name="Leong J.S."/>
            <person name="Sakhrani D."/>
            <person name="Biagi C.A."/>
            <person name="Minkley D.R."/>
            <person name="Withler R.E."/>
            <person name="Rondeau E.B."/>
            <person name="Koop B.F."/>
            <person name="Devlin R.H."/>
        </authorList>
    </citation>
    <scope>NUCLEOTIDE SEQUENCE [LARGE SCALE GENOMIC DNA]</scope>
</reference>
<dbReference type="PROSITE" id="PS50082">
    <property type="entry name" value="WD_REPEATS_2"/>
    <property type="match status" value="1"/>
</dbReference>